<reference evidence="1 2" key="1">
    <citation type="submission" date="2015-09" db="EMBL/GenBank/DDBJ databases">
        <authorList>
            <consortium name="Swine Surveillance"/>
        </authorList>
    </citation>
    <scope>NUCLEOTIDE SEQUENCE [LARGE SCALE GENOMIC DNA]</scope>
    <source>
        <strain evidence="1 2">CECT 4357</strain>
    </source>
</reference>
<keyword evidence="2" id="KW-1185">Reference proteome</keyword>
<evidence type="ECO:0000313" key="2">
    <source>
        <dbReference type="Proteomes" id="UP000051587"/>
    </source>
</evidence>
<evidence type="ECO:0000313" key="1">
    <source>
        <dbReference type="EMBL" id="CUH68667.1"/>
    </source>
</evidence>
<organism evidence="1 2">
    <name type="scientific">Thalassovita gelatinovora</name>
    <name type="common">Thalassobius gelatinovorus</name>
    <dbReference type="NCBI Taxonomy" id="53501"/>
    <lineage>
        <taxon>Bacteria</taxon>
        <taxon>Pseudomonadati</taxon>
        <taxon>Pseudomonadota</taxon>
        <taxon>Alphaproteobacteria</taxon>
        <taxon>Rhodobacterales</taxon>
        <taxon>Roseobacteraceae</taxon>
        <taxon>Thalassovita</taxon>
    </lineage>
</organism>
<sequence>MEGQELKEGRDRVRLNLIAPLKEWGMERRGGWTVERETEMLDRLQNKLAYMSAVNLEALRETVQRHATGKARDRWPKEMLIENWARRLQDPPISMSRLVRSYIQSGAGRAARDGGYLVELFFYLKRVGAPPNAFSMDEIRSEAEANRERRARIKVAREAGRATPSDLAWMDGYYMARQRCIDTLNAGQASKQEGQAA</sequence>
<accession>A0A0P1FKM1</accession>
<dbReference type="RefSeq" id="WP_058264386.1">
    <property type="nucleotide sequence ID" value="NZ_CP051181.1"/>
</dbReference>
<protein>
    <submittedName>
        <fullName evidence="1">Uncharacterized protein</fullName>
    </submittedName>
</protein>
<name>A0A0P1FKM1_THAGE</name>
<dbReference type="Proteomes" id="UP000051587">
    <property type="component" value="Unassembled WGS sequence"/>
</dbReference>
<proteinExistence type="predicted"/>
<dbReference type="OrthoDB" id="7778116at2"/>
<dbReference type="STRING" id="53501.SAMN04488043_106189"/>
<dbReference type="AlphaFoldDB" id="A0A0P1FKM1"/>
<gene>
    <name evidence="1" type="ORF">TG4357_03728</name>
</gene>
<dbReference type="EMBL" id="CYSA01000028">
    <property type="protein sequence ID" value="CUH68667.1"/>
    <property type="molecule type" value="Genomic_DNA"/>
</dbReference>